<accession>A0A1N6EG05</accession>
<dbReference type="InterPro" id="IPR013320">
    <property type="entry name" value="ConA-like_dom_sf"/>
</dbReference>
<dbReference type="EMBL" id="FSRK01000001">
    <property type="protein sequence ID" value="SIN81988.1"/>
    <property type="molecule type" value="Genomic_DNA"/>
</dbReference>
<dbReference type="Proteomes" id="UP000185207">
    <property type="component" value="Unassembled WGS sequence"/>
</dbReference>
<dbReference type="GO" id="GO:0005975">
    <property type="term" value="P:carbohydrate metabolic process"/>
    <property type="evidence" value="ECO:0007669"/>
    <property type="project" value="UniProtKB-ARBA"/>
</dbReference>
<dbReference type="NCBIfam" id="TIGR04183">
    <property type="entry name" value="Por_Secre_tail"/>
    <property type="match status" value="1"/>
</dbReference>
<dbReference type="Pfam" id="PF18962">
    <property type="entry name" value="Por_Secre_tail"/>
    <property type="match status" value="1"/>
</dbReference>
<evidence type="ECO:0000313" key="4">
    <source>
        <dbReference type="EMBL" id="SIN81988.1"/>
    </source>
</evidence>
<feature type="domain" description="Secretion system C-terminal sorting" evidence="3">
    <location>
        <begin position="220"/>
        <end position="286"/>
    </location>
</feature>
<proteinExistence type="predicted"/>
<dbReference type="STRING" id="1416779.SAMN05444409_0590"/>
<dbReference type="SUPFAM" id="SSF49899">
    <property type="entry name" value="Concanavalin A-like lectins/glucanases"/>
    <property type="match status" value="1"/>
</dbReference>
<dbReference type="RefSeq" id="WP_074233402.1">
    <property type="nucleotide sequence ID" value="NZ_FSRK01000001.1"/>
</dbReference>
<protein>
    <submittedName>
        <fullName evidence="4">Por secretion system C-terminal sorting domain-containing protein</fullName>
    </submittedName>
</protein>
<keyword evidence="1 2" id="KW-0732">Signal</keyword>
<evidence type="ECO:0000313" key="5">
    <source>
        <dbReference type="Proteomes" id="UP000185207"/>
    </source>
</evidence>
<dbReference type="AlphaFoldDB" id="A0A1N6EG05"/>
<name>A0A1N6EG05_9FLAO</name>
<dbReference type="GO" id="GO:0004553">
    <property type="term" value="F:hydrolase activity, hydrolyzing O-glycosyl compounds"/>
    <property type="evidence" value="ECO:0007669"/>
    <property type="project" value="UniProtKB-ARBA"/>
</dbReference>
<evidence type="ECO:0000259" key="3">
    <source>
        <dbReference type="Pfam" id="PF18962"/>
    </source>
</evidence>
<feature type="chain" id="PRO_5013088246" evidence="2">
    <location>
        <begin position="21"/>
        <end position="288"/>
    </location>
</feature>
<dbReference type="OrthoDB" id="1352671at2"/>
<evidence type="ECO:0000256" key="2">
    <source>
        <dbReference type="SAM" id="SignalP"/>
    </source>
</evidence>
<feature type="signal peptide" evidence="2">
    <location>
        <begin position="1"/>
        <end position="20"/>
    </location>
</feature>
<sequence>MKKLLLSFIATSAIFFSANAQTKISFETSEGYTAGNVDGQKDWTASSSYFKVSNNRATDGTSSLYIEDDASEEWSNAFTTIPNYSKTEVSADVYLDGFDSDYAVGLYTEDGDVVADFWLTYQSWNFVVYDPAQETYVETDLEWDSTTWYNFKTVIDKANNTLEYYVNGNVIYSTTLTATNFSFLDLSIENYGSGFSVDNIQVKDATLAVAEAGKKDIFRVYPNPTVDVVNFDVAGKINSVEVYDAAGKLVKTSKNGEKSLNVAELSKGNYVVKVQTENASYTKKVIKK</sequence>
<dbReference type="InterPro" id="IPR026444">
    <property type="entry name" value="Secre_tail"/>
</dbReference>
<organism evidence="4 5">
    <name type="scientific">Epilithonimonas zeae</name>
    <dbReference type="NCBI Taxonomy" id="1416779"/>
    <lineage>
        <taxon>Bacteria</taxon>
        <taxon>Pseudomonadati</taxon>
        <taxon>Bacteroidota</taxon>
        <taxon>Flavobacteriia</taxon>
        <taxon>Flavobacteriales</taxon>
        <taxon>Weeksellaceae</taxon>
        <taxon>Chryseobacterium group</taxon>
        <taxon>Epilithonimonas</taxon>
    </lineage>
</organism>
<evidence type="ECO:0000256" key="1">
    <source>
        <dbReference type="ARBA" id="ARBA00022729"/>
    </source>
</evidence>
<reference evidence="5" key="1">
    <citation type="submission" date="2016-11" db="EMBL/GenBank/DDBJ databases">
        <authorList>
            <person name="Varghese N."/>
            <person name="Submissions S."/>
        </authorList>
    </citation>
    <scope>NUCLEOTIDE SEQUENCE [LARGE SCALE GENOMIC DNA]</scope>
    <source>
        <strain evidence="5">DSM 27623</strain>
    </source>
</reference>
<keyword evidence="5" id="KW-1185">Reference proteome</keyword>
<gene>
    <name evidence="4" type="ORF">SAMN05444409_0590</name>
</gene>